<feature type="region of interest" description="Disordered" evidence="2">
    <location>
        <begin position="109"/>
        <end position="237"/>
    </location>
</feature>
<gene>
    <name evidence="3" type="ORF">GPM918_LOCUS17860</name>
    <name evidence="4" type="ORF">OVA965_LOCUS23869</name>
    <name evidence="5" type="ORF">SRO942_LOCUS17857</name>
    <name evidence="6" type="ORF">TMI583_LOCUS24587</name>
</gene>
<feature type="compositionally biased region" description="Polar residues" evidence="2">
    <location>
        <begin position="165"/>
        <end position="181"/>
    </location>
</feature>
<evidence type="ECO:0000313" key="4">
    <source>
        <dbReference type="EMBL" id="CAF1198498.1"/>
    </source>
</evidence>
<feature type="coiled-coil region" evidence="1">
    <location>
        <begin position="56"/>
        <end position="90"/>
    </location>
</feature>
<evidence type="ECO:0000256" key="2">
    <source>
        <dbReference type="SAM" id="MobiDB-lite"/>
    </source>
</evidence>
<sequence>MRFRGYTLGVKFDGKKASAILELFTMNETTIRPVREKSSLNNNASMIVKTDFTSLLTDYKSNQRQYNDRIQSLEREMTMLKTEVKNAFSSQSLQGADNELSNTYTTKIPRSSHKHEKHVHHQHHQNEGQSASVVTSSPHSARITSSSRIPLPIKSARKLSHDETSNQITRKSNQYDISNAHSLDGPFSRVLPQLPSRSKSFHSIDRKSNTNQSTTSSNTTLQKSSTTTNISNNNFNQQSSAAMDEANLMRSYKTYLEQILKKDHQDGQLSELRIPNYTCIEDVIRANEAILENDRLRSELNRLKTESILLLRTMKLNGADNIGNDKISAERERQELVMELSRQVEENKRLRKSLLAQSAKYLTLRQTSATLSNDDHRITPDSLYQQQEKTNTKPSSKLVNMSNSNNVSLNRAKTFYHS</sequence>
<keyword evidence="1" id="KW-0175">Coiled coil</keyword>
<name>A0A814MY89_9BILA</name>
<protein>
    <submittedName>
        <fullName evidence="3">Uncharacterized protein</fullName>
    </submittedName>
</protein>
<feature type="coiled-coil region" evidence="1">
    <location>
        <begin position="286"/>
        <end position="357"/>
    </location>
</feature>
<feature type="compositionally biased region" description="Polar residues" evidence="2">
    <location>
        <begin position="127"/>
        <end position="148"/>
    </location>
</feature>
<comment type="caution">
    <text evidence="3">The sequence shown here is derived from an EMBL/GenBank/DDBJ whole genome shotgun (WGS) entry which is preliminary data.</text>
</comment>
<feature type="compositionally biased region" description="Basic residues" evidence="2">
    <location>
        <begin position="110"/>
        <end position="123"/>
    </location>
</feature>
<evidence type="ECO:0000256" key="1">
    <source>
        <dbReference type="SAM" id="Coils"/>
    </source>
</evidence>
<reference evidence="3" key="1">
    <citation type="submission" date="2021-02" db="EMBL/GenBank/DDBJ databases">
        <authorList>
            <person name="Nowell W R."/>
        </authorList>
    </citation>
    <scope>NUCLEOTIDE SEQUENCE</scope>
</reference>
<dbReference type="Proteomes" id="UP000681722">
    <property type="component" value="Unassembled WGS sequence"/>
</dbReference>
<dbReference type="EMBL" id="CAJOBA010035672">
    <property type="protein sequence ID" value="CAF4008619.1"/>
    <property type="molecule type" value="Genomic_DNA"/>
</dbReference>
<feature type="compositionally biased region" description="Low complexity" evidence="2">
    <location>
        <begin position="395"/>
        <end position="406"/>
    </location>
</feature>
<evidence type="ECO:0000313" key="7">
    <source>
        <dbReference type="Proteomes" id="UP000663829"/>
    </source>
</evidence>
<accession>A0A814MY89</accession>
<evidence type="ECO:0000313" key="6">
    <source>
        <dbReference type="EMBL" id="CAF4008619.1"/>
    </source>
</evidence>
<feature type="compositionally biased region" description="Polar residues" evidence="2">
    <location>
        <begin position="382"/>
        <end position="394"/>
    </location>
</feature>
<dbReference type="OrthoDB" id="9992186at2759"/>
<evidence type="ECO:0000313" key="5">
    <source>
        <dbReference type="EMBL" id="CAF3848686.1"/>
    </source>
</evidence>
<proteinExistence type="predicted"/>
<dbReference type="AlphaFoldDB" id="A0A814MY89"/>
<dbReference type="Proteomes" id="UP000677228">
    <property type="component" value="Unassembled WGS sequence"/>
</dbReference>
<feature type="region of interest" description="Disordered" evidence="2">
    <location>
        <begin position="372"/>
        <end position="406"/>
    </location>
</feature>
<feature type="compositionally biased region" description="Low complexity" evidence="2">
    <location>
        <begin position="209"/>
        <end position="237"/>
    </location>
</feature>
<dbReference type="EMBL" id="CAJNOQ010005015">
    <property type="protein sequence ID" value="CAF1082887.1"/>
    <property type="molecule type" value="Genomic_DNA"/>
</dbReference>
<keyword evidence="7" id="KW-1185">Reference proteome</keyword>
<evidence type="ECO:0000313" key="3">
    <source>
        <dbReference type="EMBL" id="CAF1082887.1"/>
    </source>
</evidence>
<dbReference type="EMBL" id="CAJNOK010014141">
    <property type="protein sequence ID" value="CAF1198498.1"/>
    <property type="molecule type" value="Genomic_DNA"/>
</dbReference>
<organism evidence="3 7">
    <name type="scientific">Didymodactylos carnosus</name>
    <dbReference type="NCBI Taxonomy" id="1234261"/>
    <lineage>
        <taxon>Eukaryota</taxon>
        <taxon>Metazoa</taxon>
        <taxon>Spiralia</taxon>
        <taxon>Gnathifera</taxon>
        <taxon>Rotifera</taxon>
        <taxon>Eurotatoria</taxon>
        <taxon>Bdelloidea</taxon>
        <taxon>Philodinida</taxon>
        <taxon>Philodinidae</taxon>
        <taxon>Didymodactylos</taxon>
    </lineage>
</organism>
<dbReference type="Proteomes" id="UP000663829">
    <property type="component" value="Unassembled WGS sequence"/>
</dbReference>
<dbReference type="Proteomes" id="UP000682733">
    <property type="component" value="Unassembled WGS sequence"/>
</dbReference>
<dbReference type="EMBL" id="CAJOBC010005015">
    <property type="protein sequence ID" value="CAF3848686.1"/>
    <property type="molecule type" value="Genomic_DNA"/>
</dbReference>